<feature type="transmembrane region" description="Helical" evidence="1">
    <location>
        <begin position="20"/>
        <end position="39"/>
    </location>
</feature>
<keyword evidence="1" id="KW-0812">Transmembrane</keyword>
<dbReference type="STRING" id="1913578.LPB140_11300"/>
<protein>
    <submittedName>
        <fullName evidence="2">Uncharacterized protein</fullName>
    </submittedName>
</protein>
<accession>A0A1L3JDR8</accession>
<dbReference type="OrthoDB" id="7391866at2"/>
<proteinExistence type="predicted"/>
<gene>
    <name evidence="2" type="ORF">LPB140_11300</name>
</gene>
<evidence type="ECO:0000313" key="2">
    <source>
        <dbReference type="EMBL" id="APG63272.1"/>
    </source>
</evidence>
<evidence type="ECO:0000313" key="3">
    <source>
        <dbReference type="Proteomes" id="UP000242561"/>
    </source>
</evidence>
<dbReference type="AlphaFoldDB" id="A0A1L3JDR8"/>
<sequence length="121" mass="13168">MNQASNSSTAPSRKFKKRHAIYILLAIIAAAIFFAYPGLKAQSQLGASYGAHIACSCRYVSGRDVNSCKGDFEDGMEMVSISDDPENKRVTASVPLLAKSVAQYRKGWGCQQLNETEMDAL</sequence>
<dbReference type="RefSeq" id="WP_072559923.1">
    <property type="nucleotide sequence ID" value="NZ_CP018154.1"/>
</dbReference>
<dbReference type="KEGG" id="sphl:LPB140_11300"/>
<keyword evidence="1" id="KW-1133">Transmembrane helix</keyword>
<evidence type="ECO:0000256" key="1">
    <source>
        <dbReference type="SAM" id="Phobius"/>
    </source>
</evidence>
<reference evidence="2 3" key="1">
    <citation type="submission" date="2016-11" db="EMBL/GenBank/DDBJ databases">
        <title>Sphingorhabdus sp. LPB0140, isolated from marine environment.</title>
        <authorList>
            <person name="Kim E."/>
            <person name="Yi H."/>
        </authorList>
    </citation>
    <scope>NUCLEOTIDE SEQUENCE [LARGE SCALE GENOMIC DNA]</scope>
    <source>
        <strain evidence="2 3">LPB0140</strain>
    </source>
</reference>
<organism evidence="2 3">
    <name type="scientific">Sphingorhabdus lutea</name>
    <dbReference type="NCBI Taxonomy" id="1913578"/>
    <lineage>
        <taxon>Bacteria</taxon>
        <taxon>Pseudomonadati</taxon>
        <taxon>Pseudomonadota</taxon>
        <taxon>Alphaproteobacteria</taxon>
        <taxon>Sphingomonadales</taxon>
        <taxon>Sphingomonadaceae</taxon>
        <taxon>Sphingorhabdus</taxon>
    </lineage>
</organism>
<keyword evidence="3" id="KW-1185">Reference proteome</keyword>
<name>A0A1L3JDR8_9SPHN</name>
<dbReference type="Proteomes" id="UP000242561">
    <property type="component" value="Chromosome"/>
</dbReference>
<keyword evidence="1" id="KW-0472">Membrane</keyword>
<dbReference type="EMBL" id="CP018154">
    <property type="protein sequence ID" value="APG63272.1"/>
    <property type="molecule type" value="Genomic_DNA"/>
</dbReference>